<evidence type="ECO:0000313" key="2">
    <source>
        <dbReference type="Proteomes" id="UP000634136"/>
    </source>
</evidence>
<accession>A0A835CAD9</accession>
<dbReference type="Proteomes" id="UP000634136">
    <property type="component" value="Unassembled WGS sequence"/>
</dbReference>
<dbReference type="EMBL" id="JAAIUW010000004">
    <property type="protein sequence ID" value="KAF7834781.1"/>
    <property type="molecule type" value="Genomic_DNA"/>
</dbReference>
<name>A0A835CAD9_9FABA</name>
<dbReference type="AlphaFoldDB" id="A0A835CAD9"/>
<evidence type="ECO:0000313" key="1">
    <source>
        <dbReference type="EMBL" id="KAF7834781.1"/>
    </source>
</evidence>
<organism evidence="1 2">
    <name type="scientific">Senna tora</name>
    <dbReference type="NCBI Taxonomy" id="362788"/>
    <lineage>
        <taxon>Eukaryota</taxon>
        <taxon>Viridiplantae</taxon>
        <taxon>Streptophyta</taxon>
        <taxon>Embryophyta</taxon>
        <taxon>Tracheophyta</taxon>
        <taxon>Spermatophyta</taxon>
        <taxon>Magnoliopsida</taxon>
        <taxon>eudicotyledons</taxon>
        <taxon>Gunneridae</taxon>
        <taxon>Pentapetalae</taxon>
        <taxon>rosids</taxon>
        <taxon>fabids</taxon>
        <taxon>Fabales</taxon>
        <taxon>Fabaceae</taxon>
        <taxon>Caesalpinioideae</taxon>
        <taxon>Cassia clade</taxon>
        <taxon>Senna</taxon>
    </lineage>
</organism>
<proteinExistence type="predicted"/>
<protein>
    <submittedName>
        <fullName evidence="1">Uncharacterized protein</fullName>
    </submittedName>
</protein>
<keyword evidence="2" id="KW-1185">Reference proteome</keyword>
<gene>
    <name evidence="1" type="ORF">G2W53_009640</name>
</gene>
<sequence>MFFETGQSRRTCSRVSLASPHFAHPSSYVMPLLFVAALIIMSLEVMISRSDAEIPVLRVTPSWDITRRGLMPSGPGDFRGPIANTVAFNSSMVKGSEQALNKLSATLGKLPQDCNHSLVVFSSVASEQPTPPETPGSIAHSLTPYPISQRRRHASKFATTTPSPELLMIEEKGIKIPSNSPGTITDRLHPLKAFPKILPLRQVRTPIHSRKKPALLYIKVFKSSGFDLNLVTLSTTAGSPPLPVADKIADVSFFASGLGFPVLRILSHFSPWDCSAWHHYAANSTLLLLHFLNLTLCHSHLCHVTFRALVRFNRFHFLHLKNTKARTHAKSTFLDPLVTSMNPFIRILKPSVRSSLPYVLTVNQNPGFEQPFPLLLHLSLIENFLQRTFRRLLVQPVGRMIHFSFQNITLGTPPFRMAIFASSEANKLKTFIFHRIGSTPQLHLRNQRLL</sequence>
<comment type="caution">
    <text evidence="1">The sequence shown here is derived from an EMBL/GenBank/DDBJ whole genome shotgun (WGS) entry which is preliminary data.</text>
</comment>
<reference evidence="1" key="1">
    <citation type="submission" date="2020-09" db="EMBL/GenBank/DDBJ databases">
        <title>Genome-Enabled Discovery of Anthraquinone Biosynthesis in Senna tora.</title>
        <authorList>
            <person name="Kang S.-H."/>
            <person name="Pandey R.P."/>
            <person name="Lee C.-M."/>
            <person name="Sim J.-S."/>
            <person name="Jeong J.-T."/>
            <person name="Choi B.-S."/>
            <person name="Jung M."/>
            <person name="Ginzburg D."/>
            <person name="Zhao K."/>
            <person name="Won S.Y."/>
            <person name="Oh T.-J."/>
            <person name="Yu Y."/>
            <person name="Kim N.-H."/>
            <person name="Lee O.R."/>
            <person name="Lee T.-H."/>
            <person name="Bashyal P."/>
            <person name="Kim T.-S."/>
            <person name="Lee W.-H."/>
            <person name="Kawkins C."/>
            <person name="Kim C.-K."/>
            <person name="Kim J.S."/>
            <person name="Ahn B.O."/>
            <person name="Rhee S.Y."/>
            <person name="Sohng J.K."/>
        </authorList>
    </citation>
    <scope>NUCLEOTIDE SEQUENCE</scope>
    <source>
        <tissue evidence="1">Leaf</tissue>
    </source>
</reference>